<organism evidence="2 3">
    <name type="scientific">Actinomadura meyerae</name>
    <dbReference type="NCBI Taxonomy" id="240840"/>
    <lineage>
        <taxon>Bacteria</taxon>
        <taxon>Bacillati</taxon>
        <taxon>Actinomycetota</taxon>
        <taxon>Actinomycetes</taxon>
        <taxon>Streptosporangiales</taxon>
        <taxon>Thermomonosporaceae</taxon>
        <taxon>Actinomadura</taxon>
    </lineage>
</organism>
<keyword evidence="1" id="KW-1133">Transmembrane helix</keyword>
<feature type="transmembrane region" description="Helical" evidence="1">
    <location>
        <begin position="19"/>
        <end position="42"/>
    </location>
</feature>
<keyword evidence="1" id="KW-0812">Transmembrane</keyword>
<feature type="transmembrane region" description="Helical" evidence="1">
    <location>
        <begin position="179"/>
        <end position="196"/>
    </location>
</feature>
<reference evidence="2 3" key="1">
    <citation type="submission" date="2017-06" db="EMBL/GenBank/DDBJ databases">
        <authorList>
            <person name="Kim H.J."/>
            <person name="Triplett B.A."/>
        </authorList>
    </citation>
    <scope>NUCLEOTIDE SEQUENCE [LARGE SCALE GENOMIC DNA]</scope>
    <source>
        <strain evidence="2 3">DSM 44715</strain>
    </source>
</reference>
<evidence type="ECO:0000256" key="1">
    <source>
        <dbReference type="SAM" id="Phobius"/>
    </source>
</evidence>
<gene>
    <name evidence="2" type="ORF">SAMN05443665_103139</name>
</gene>
<evidence type="ECO:0000313" key="3">
    <source>
        <dbReference type="Proteomes" id="UP000198318"/>
    </source>
</evidence>
<feature type="transmembrane region" description="Helical" evidence="1">
    <location>
        <begin position="102"/>
        <end position="126"/>
    </location>
</feature>
<dbReference type="RefSeq" id="WP_089328990.1">
    <property type="nucleotide sequence ID" value="NZ_FZOR01000031.1"/>
</dbReference>
<evidence type="ECO:0000313" key="2">
    <source>
        <dbReference type="EMBL" id="SNT45385.1"/>
    </source>
</evidence>
<dbReference type="AlphaFoldDB" id="A0A239MRU3"/>
<dbReference type="Pfam" id="PF12730">
    <property type="entry name" value="ABC2_membrane_4"/>
    <property type="match status" value="1"/>
</dbReference>
<keyword evidence="1" id="KW-0472">Membrane</keyword>
<dbReference type="PANTHER" id="PTHR37305">
    <property type="entry name" value="INTEGRAL MEMBRANE PROTEIN-RELATED"/>
    <property type="match status" value="1"/>
</dbReference>
<dbReference type="OrthoDB" id="5188656at2"/>
<accession>A0A239MRU3</accession>
<dbReference type="PANTHER" id="PTHR37305:SF1">
    <property type="entry name" value="MEMBRANE PROTEIN"/>
    <property type="match status" value="1"/>
</dbReference>
<protein>
    <submittedName>
        <fullName evidence="2">ABC-type transport system involved in multi-copper enzyme maturation, permease component</fullName>
    </submittedName>
</protein>
<proteinExistence type="predicted"/>
<dbReference type="EMBL" id="FZOR01000031">
    <property type="protein sequence ID" value="SNT45385.1"/>
    <property type="molecule type" value="Genomic_DNA"/>
</dbReference>
<dbReference type="Proteomes" id="UP000198318">
    <property type="component" value="Unassembled WGS sequence"/>
</dbReference>
<feature type="transmembrane region" description="Helical" evidence="1">
    <location>
        <begin position="235"/>
        <end position="254"/>
    </location>
</feature>
<feature type="transmembrane region" description="Helical" evidence="1">
    <location>
        <begin position="151"/>
        <end position="172"/>
    </location>
</feature>
<feature type="transmembrane region" description="Helical" evidence="1">
    <location>
        <begin position="62"/>
        <end position="81"/>
    </location>
</feature>
<sequence>MPDVLAAEWWKLRSVRSTYAVLAVTAAFTGIVVLLAFQMAHVWDGLDADRRDDLLLRPLQEMASWVASLSLGVLGVLSATSEYRTGMIRTSITAVPRRTTLLAAKAAVVAVVAAVAGQAAAVGAFLGTRAVIGDRPFADQRAPIAQDLPDIVLAGTVVPVFALLGLAFGVLLRSAAGAIVALVFVWHMLPVLVQHLPGPWGERAGSVMLAGLPRQMAGLSAENSIYGDLLSPGQAAAVLAGYALVPLALAAFVLTRRDA</sequence>
<name>A0A239MRU3_9ACTN</name>
<keyword evidence="3" id="KW-1185">Reference proteome</keyword>